<sequence length="69" mass="8251">MTTFSWQFNILILNRFTQNCDLFFQGMLKRLTRVFYQEFSYTTIVTQSSIVNQVYLICADLDKLQEVQP</sequence>
<proteinExistence type="predicted"/>
<keyword evidence="2" id="KW-1185">Reference proteome</keyword>
<dbReference type="EMBL" id="PGEM01000021">
    <property type="protein sequence ID" value="PPJ64767.1"/>
    <property type="molecule type" value="Genomic_DNA"/>
</dbReference>
<gene>
    <name evidence="1" type="ORF">CUN59_02845</name>
</gene>
<organism evidence="1 2">
    <name type="scientific">Cuspidothrix issatschenkoi CHARLIE-1</name>
    <dbReference type="NCBI Taxonomy" id="2052836"/>
    <lineage>
        <taxon>Bacteria</taxon>
        <taxon>Bacillati</taxon>
        <taxon>Cyanobacteriota</taxon>
        <taxon>Cyanophyceae</taxon>
        <taxon>Nostocales</taxon>
        <taxon>Aphanizomenonaceae</taxon>
        <taxon>Cuspidothrix</taxon>
    </lineage>
</organism>
<evidence type="ECO:0000313" key="1">
    <source>
        <dbReference type="EMBL" id="PPJ64767.1"/>
    </source>
</evidence>
<reference evidence="1 2" key="1">
    <citation type="submission" date="2018-02" db="EMBL/GenBank/DDBJ databases">
        <title>Discovery of a pederin family compound in a non-symbiotic bloom-forming cyanobacterium.</title>
        <authorList>
            <person name="Kust A."/>
            <person name="Mares J."/>
            <person name="Jokela J."/>
            <person name="Urajova P."/>
            <person name="Hajek J."/>
            <person name="Saurav K."/>
            <person name="Voracova K."/>
            <person name="Fewer D.P."/>
            <person name="Haapaniemi E."/>
            <person name="Permi P."/>
            <person name="Rehakova K."/>
            <person name="Sivonen K."/>
            <person name="Hrouzek P."/>
        </authorList>
    </citation>
    <scope>NUCLEOTIDE SEQUENCE [LARGE SCALE GENOMIC DNA]</scope>
    <source>
        <strain evidence="1 2">CHARLIE-1</strain>
    </source>
</reference>
<dbReference type="AlphaFoldDB" id="A0A2S6CYI7"/>
<protein>
    <submittedName>
        <fullName evidence="1">Uncharacterized protein</fullName>
    </submittedName>
</protein>
<accession>A0A2S6CYI7</accession>
<evidence type="ECO:0000313" key="2">
    <source>
        <dbReference type="Proteomes" id="UP000239589"/>
    </source>
</evidence>
<dbReference type="Proteomes" id="UP000239589">
    <property type="component" value="Unassembled WGS sequence"/>
</dbReference>
<name>A0A2S6CYI7_9CYAN</name>
<comment type="caution">
    <text evidence="1">The sequence shown here is derived from an EMBL/GenBank/DDBJ whole genome shotgun (WGS) entry which is preliminary data.</text>
</comment>